<keyword evidence="2" id="KW-1185">Reference proteome</keyword>
<organism evidence="1 2">
    <name type="scientific">Pseudoduganella violacea</name>
    <dbReference type="NCBI Taxonomy" id="1715466"/>
    <lineage>
        <taxon>Bacteria</taxon>
        <taxon>Pseudomonadati</taxon>
        <taxon>Pseudomonadota</taxon>
        <taxon>Betaproteobacteria</taxon>
        <taxon>Burkholderiales</taxon>
        <taxon>Oxalobacteraceae</taxon>
        <taxon>Telluria group</taxon>
        <taxon>Pseudoduganella</taxon>
    </lineage>
</organism>
<name>A0A7W5FWQ0_9BURK</name>
<gene>
    <name evidence="1" type="ORF">FHS03_005172</name>
</gene>
<dbReference type="RefSeq" id="WP_229426441.1">
    <property type="nucleotide sequence ID" value="NZ_JACHXD010000023.1"/>
</dbReference>
<accession>A0A7W5FWQ0</accession>
<dbReference type="AlphaFoldDB" id="A0A7W5FWQ0"/>
<proteinExistence type="predicted"/>
<reference evidence="1 2" key="1">
    <citation type="submission" date="2020-08" db="EMBL/GenBank/DDBJ databases">
        <title>Genomic Encyclopedia of Type Strains, Phase III (KMG-III): the genomes of soil and plant-associated and newly described type strains.</title>
        <authorList>
            <person name="Whitman W."/>
        </authorList>
    </citation>
    <scope>NUCLEOTIDE SEQUENCE [LARGE SCALE GENOMIC DNA]</scope>
    <source>
        <strain evidence="1 2">CECT 8897</strain>
    </source>
</reference>
<dbReference type="Proteomes" id="UP000541535">
    <property type="component" value="Unassembled WGS sequence"/>
</dbReference>
<sequence length="222" mass="23419">MKNKLVTSREFSAAINTTELKALFTSAPDAQAVSRTLLAAIPAVPADNELLPSVAKAAVKRFAQDADPTTVPLPAGTIRGYSGYLFRRSAAIMCSTIQGQSRVADFQPLLNGQRKMKASDLALQEFQYHHTDCSDSAGIWRISFDAAGNATVTGSGVKLNYTAAEMTGALNGTPIEDAVNKKKISFSAYGLPASFNSTNTVLVQKVVVAGTPGESVTAFSQP</sequence>
<protein>
    <submittedName>
        <fullName evidence="1">Uncharacterized protein</fullName>
    </submittedName>
</protein>
<comment type="caution">
    <text evidence="1">The sequence shown here is derived from an EMBL/GenBank/DDBJ whole genome shotgun (WGS) entry which is preliminary data.</text>
</comment>
<evidence type="ECO:0000313" key="1">
    <source>
        <dbReference type="EMBL" id="MBB3122076.1"/>
    </source>
</evidence>
<evidence type="ECO:0000313" key="2">
    <source>
        <dbReference type="Proteomes" id="UP000541535"/>
    </source>
</evidence>
<dbReference type="EMBL" id="JACHXD010000023">
    <property type="protein sequence ID" value="MBB3122076.1"/>
    <property type="molecule type" value="Genomic_DNA"/>
</dbReference>